<proteinExistence type="predicted"/>
<dbReference type="InterPro" id="IPR015943">
    <property type="entry name" value="WD40/YVTN_repeat-like_dom_sf"/>
</dbReference>
<protein>
    <submittedName>
        <fullName evidence="1">Uncharacterized protein</fullName>
    </submittedName>
</protein>
<evidence type="ECO:0000313" key="2">
    <source>
        <dbReference type="Proteomes" id="UP000253303"/>
    </source>
</evidence>
<dbReference type="Proteomes" id="UP000253303">
    <property type="component" value="Unassembled WGS sequence"/>
</dbReference>
<dbReference type="SUPFAM" id="SSF50978">
    <property type="entry name" value="WD40 repeat-like"/>
    <property type="match status" value="1"/>
</dbReference>
<gene>
    <name evidence="1" type="ORF">DP939_42710</name>
</gene>
<name>A0A366LJM8_9ACTN</name>
<comment type="caution">
    <text evidence="1">The sequence shown here is derived from an EMBL/GenBank/DDBJ whole genome shotgun (WGS) entry which is preliminary data.</text>
</comment>
<dbReference type="Gene3D" id="2.130.10.10">
    <property type="entry name" value="YVTN repeat-like/Quinoprotein amine dehydrogenase"/>
    <property type="match status" value="1"/>
</dbReference>
<dbReference type="EMBL" id="QMEY01000039">
    <property type="protein sequence ID" value="RBQ14088.1"/>
    <property type="molecule type" value="Genomic_DNA"/>
</dbReference>
<dbReference type="InterPro" id="IPR036322">
    <property type="entry name" value="WD40_repeat_dom_sf"/>
</dbReference>
<keyword evidence="2" id="KW-1185">Reference proteome</keyword>
<accession>A0A366LJM8</accession>
<evidence type="ECO:0000313" key="1">
    <source>
        <dbReference type="EMBL" id="RBQ14088.1"/>
    </source>
</evidence>
<reference evidence="1 2" key="1">
    <citation type="submission" date="2018-06" db="EMBL/GenBank/DDBJ databases">
        <title>Sphaerisporangium craniellae sp. nov., isolated from a marine sponge in the South China Sea.</title>
        <authorList>
            <person name="Li L."/>
        </authorList>
    </citation>
    <scope>NUCLEOTIDE SEQUENCE [LARGE SCALE GENOMIC DNA]</scope>
    <source>
        <strain evidence="1 2">LHW63015</strain>
    </source>
</reference>
<organism evidence="1 2">
    <name type="scientific">Spongiactinospora rosea</name>
    <dbReference type="NCBI Taxonomy" id="2248750"/>
    <lineage>
        <taxon>Bacteria</taxon>
        <taxon>Bacillati</taxon>
        <taxon>Actinomycetota</taxon>
        <taxon>Actinomycetes</taxon>
        <taxon>Streptosporangiales</taxon>
        <taxon>Streptosporangiaceae</taxon>
        <taxon>Spongiactinospora</taxon>
    </lineage>
</organism>
<sequence>MSAEAERWEKTVAVNRAVPPAIRSRQELIERGIAFPSPPLATTALPISADGVTYEMAQQLTWLDADHFVVGRWDGSMSIFKFVDSAVSGPLISESVASPAFQGVRMLARLPRHSFASSNNESSIALWYAGDGGWPDLRPGGTYDYDPSLGVATGARAVQAGTSTLVVGHTSGHLSIWDHDPIRRRLRFLRAVDVRNPAPVNPWGLHDVHSIAIVSDSPTKARILAGSEDGYVSIVEIPSGGILSQTVFNPQAQRGINSVSVTGDKLLVANCSVGSSDHNLWYFSIDPTTWQITLRGQANLIVDTNRPQAFNFATIWAAYSDGPCWFASTEEGALWMGTIDPTSGINIIGYQEVTSPLGSTLGYAPDPGRLVMVAYDLYEYTTGA</sequence>
<dbReference type="AlphaFoldDB" id="A0A366LJM8"/>